<name>A0A2U3AIU5_9BACL</name>
<proteinExistence type="predicted"/>
<dbReference type="SUPFAM" id="SSF47413">
    <property type="entry name" value="lambda repressor-like DNA-binding domains"/>
    <property type="match status" value="1"/>
</dbReference>
<reference evidence="2 3" key="1">
    <citation type="submission" date="2018-05" db="EMBL/GenBank/DDBJ databases">
        <title>Kurthia sibirica genome sequence.</title>
        <authorList>
            <person name="Maclea K.S."/>
            <person name="Goen A.E."/>
        </authorList>
    </citation>
    <scope>NUCLEOTIDE SEQUENCE [LARGE SCALE GENOMIC DNA]</scope>
    <source>
        <strain evidence="2 3">ATCC 49154</strain>
    </source>
</reference>
<dbReference type="Gene3D" id="1.10.260.40">
    <property type="entry name" value="lambda repressor-like DNA-binding domains"/>
    <property type="match status" value="1"/>
</dbReference>
<accession>A0A2U3AIU5</accession>
<dbReference type="InterPro" id="IPR001387">
    <property type="entry name" value="Cro/C1-type_HTH"/>
</dbReference>
<gene>
    <name evidence="2" type="ORF">DEX24_13415</name>
</gene>
<comment type="caution">
    <text evidence="2">The sequence shown here is derived from an EMBL/GenBank/DDBJ whole genome shotgun (WGS) entry which is preliminary data.</text>
</comment>
<organism evidence="2 3">
    <name type="scientific">Kurthia sibirica</name>
    <dbReference type="NCBI Taxonomy" id="202750"/>
    <lineage>
        <taxon>Bacteria</taxon>
        <taxon>Bacillati</taxon>
        <taxon>Bacillota</taxon>
        <taxon>Bacilli</taxon>
        <taxon>Bacillales</taxon>
        <taxon>Caryophanaceae</taxon>
        <taxon>Kurthia</taxon>
    </lineage>
</organism>
<dbReference type="AlphaFoldDB" id="A0A2U3AIU5"/>
<sequence>MTSLFIHIGKNIELKLKESQLSKTDFMTSLNISNQTFEMLLSGKKALNKSDIENIARALSISPDELIDVTAFEPNENSTLSKLLSKTKNEDTKEQLLFIDYLMDLTLQTSK</sequence>
<evidence type="ECO:0000259" key="1">
    <source>
        <dbReference type="Pfam" id="PF13443"/>
    </source>
</evidence>
<dbReference type="RefSeq" id="WP_109306923.1">
    <property type="nucleotide sequence ID" value="NZ_BJUF01000119.1"/>
</dbReference>
<dbReference type="InterPro" id="IPR010982">
    <property type="entry name" value="Lambda_DNA-bd_dom_sf"/>
</dbReference>
<dbReference type="Pfam" id="PF13443">
    <property type="entry name" value="HTH_26"/>
    <property type="match status" value="1"/>
</dbReference>
<evidence type="ECO:0000313" key="3">
    <source>
        <dbReference type="Proteomes" id="UP000245938"/>
    </source>
</evidence>
<dbReference type="GO" id="GO:0003677">
    <property type="term" value="F:DNA binding"/>
    <property type="evidence" value="ECO:0007669"/>
    <property type="project" value="InterPro"/>
</dbReference>
<keyword evidence="3" id="KW-1185">Reference proteome</keyword>
<dbReference type="EMBL" id="QFVR01000021">
    <property type="protein sequence ID" value="PWI24458.1"/>
    <property type="molecule type" value="Genomic_DNA"/>
</dbReference>
<dbReference type="Proteomes" id="UP000245938">
    <property type="component" value="Unassembled WGS sequence"/>
</dbReference>
<protein>
    <recommendedName>
        <fullName evidence="1">HTH cro/C1-type domain-containing protein</fullName>
    </recommendedName>
</protein>
<dbReference type="CDD" id="cd00093">
    <property type="entry name" value="HTH_XRE"/>
    <property type="match status" value="1"/>
</dbReference>
<evidence type="ECO:0000313" key="2">
    <source>
        <dbReference type="EMBL" id="PWI24458.1"/>
    </source>
</evidence>
<feature type="domain" description="HTH cro/C1-type" evidence="1">
    <location>
        <begin position="15"/>
        <end position="69"/>
    </location>
</feature>